<accession>A0A9P5MNG7</accession>
<keyword evidence="3" id="KW-1185">Reference proteome</keyword>
<protein>
    <recommendedName>
        <fullName evidence="1">AB hydrolase-1 domain-containing protein</fullName>
    </recommendedName>
</protein>
<gene>
    <name evidence="2" type="ORF">DFH94DRAFT_299961</name>
</gene>
<dbReference type="Gene3D" id="3.40.50.1820">
    <property type="entry name" value="alpha/beta hydrolase"/>
    <property type="match status" value="1"/>
</dbReference>
<dbReference type="AlphaFoldDB" id="A0A9P5MNG7"/>
<dbReference type="OrthoDB" id="3466517at2759"/>
<sequence>MPVATVKDSSLCFSYEDSGPLGGSYTTLVMVHGTGFHSGIFGPMIPFAAANRVRLILVNRRDYPGSTPLSDAELAELGSLDLETRARALAQQGLDIGLFLAWLVREENIPPVSVDRDGKQQGGIALVAWSLAHTPLAGFLAHADALPADAIRTLDPCLRAYCIFDAPHGSFGLPTLSKYHPLIEPTYPMEERVPRFYSWVSTYYTHPDLARRTRDPALLDTAPLPYPAPTCRRPATLNAIGPASLEAVSWPGPIQGSEALLHGMPLGVAFEQTRRMLLDEDVGRVLPRCKVVVIWGENTLWEMAGAAWAVEKVYKECEASGQVGRALEVVEMPGANHFPHWDEPEAMIRFLASAV</sequence>
<evidence type="ECO:0000313" key="3">
    <source>
        <dbReference type="Proteomes" id="UP000759537"/>
    </source>
</evidence>
<dbReference type="Pfam" id="PF12697">
    <property type="entry name" value="Abhydrolase_6"/>
    <property type="match status" value="1"/>
</dbReference>
<dbReference type="Proteomes" id="UP000759537">
    <property type="component" value="Unassembled WGS sequence"/>
</dbReference>
<evidence type="ECO:0000313" key="2">
    <source>
        <dbReference type="EMBL" id="KAF8467145.1"/>
    </source>
</evidence>
<feature type="domain" description="AB hydrolase-1" evidence="1">
    <location>
        <begin position="28"/>
        <end position="348"/>
    </location>
</feature>
<proteinExistence type="predicted"/>
<dbReference type="InterPro" id="IPR000073">
    <property type="entry name" value="AB_hydrolase_1"/>
</dbReference>
<organism evidence="2 3">
    <name type="scientific">Russula ochroleuca</name>
    <dbReference type="NCBI Taxonomy" id="152965"/>
    <lineage>
        <taxon>Eukaryota</taxon>
        <taxon>Fungi</taxon>
        <taxon>Dikarya</taxon>
        <taxon>Basidiomycota</taxon>
        <taxon>Agaricomycotina</taxon>
        <taxon>Agaricomycetes</taxon>
        <taxon>Russulales</taxon>
        <taxon>Russulaceae</taxon>
        <taxon>Russula</taxon>
    </lineage>
</organism>
<reference evidence="2" key="1">
    <citation type="submission" date="2019-10" db="EMBL/GenBank/DDBJ databases">
        <authorList>
            <consortium name="DOE Joint Genome Institute"/>
            <person name="Kuo A."/>
            <person name="Miyauchi S."/>
            <person name="Kiss E."/>
            <person name="Drula E."/>
            <person name="Kohler A."/>
            <person name="Sanchez-Garcia M."/>
            <person name="Andreopoulos B."/>
            <person name="Barry K.W."/>
            <person name="Bonito G."/>
            <person name="Buee M."/>
            <person name="Carver A."/>
            <person name="Chen C."/>
            <person name="Cichocki N."/>
            <person name="Clum A."/>
            <person name="Culley D."/>
            <person name="Crous P.W."/>
            <person name="Fauchery L."/>
            <person name="Girlanda M."/>
            <person name="Hayes R."/>
            <person name="Keri Z."/>
            <person name="LaButti K."/>
            <person name="Lipzen A."/>
            <person name="Lombard V."/>
            <person name="Magnuson J."/>
            <person name="Maillard F."/>
            <person name="Morin E."/>
            <person name="Murat C."/>
            <person name="Nolan M."/>
            <person name="Ohm R."/>
            <person name="Pangilinan J."/>
            <person name="Pereira M."/>
            <person name="Perotto S."/>
            <person name="Peter M."/>
            <person name="Riley R."/>
            <person name="Sitrit Y."/>
            <person name="Stielow B."/>
            <person name="Szollosi G."/>
            <person name="Zifcakova L."/>
            <person name="Stursova M."/>
            <person name="Spatafora J.W."/>
            <person name="Tedersoo L."/>
            <person name="Vaario L.-M."/>
            <person name="Yamada A."/>
            <person name="Yan M."/>
            <person name="Wang P."/>
            <person name="Xu J."/>
            <person name="Bruns T."/>
            <person name="Baldrian P."/>
            <person name="Vilgalys R."/>
            <person name="Henrissat B."/>
            <person name="Grigoriev I.V."/>
            <person name="Hibbett D."/>
            <person name="Nagy L.G."/>
            <person name="Martin F.M."/>
        </authorList>
    </citation>
    <scope>NUCLEOTIDE SEQUENCE</scope>
    <source>
        <strain evidence="2">Prilba</strain>
    </source>
</reference>
<name>A0A9P5MNG7_9AGAM</name>
<dbReference type="SUPFAM" id="SSF53474">
    <property type="entry name" value="alpha/beta-Hydrolases"/>
    <property type="match status" value="1"/>
</dbReference>
<dbReference type="InterPro" id="IPR029058">
    <property type="entry name" value="AB_hydrolase_fold"/>
</dbReference>
<dbReference type="EMBL" id="WHVB01000037">
    <property type="protein sequence ID" value="KAF8467145.1"/>
    <property type="molecule type" value="Genomic_DNA"/>
</dbReference>
<evidence type="ECO:0000259" key="1">
    <source>
        <dbReference type="Pfam" id="PF12697"/>
    </source>
</evidence>
<reference evidence="2" key="2">
    <citation type="journal article" date="2020" name="Nat. Commun.">
        <title>Large-scale genome sequencing of mycorrhizal fungi provides insights into the early evolution of symbiotic traits.</title>
        <authorList>
            <person name="Miyauchi S."/>
            <person name="Kiss E."/>
            <person name="Kuo A."/>
            <person name="Drula E."/>
            <person name="Kohler A."/>
            <person name="Sanchez-Garcia M."/>
            <person name="Morin E."/>
            <person name="Andreopoulos B."/>
            <person name="Barry K.W."/>
            <person name="Bonito G."/>
            <person name="Buee M."/>
            <person name="Carver A."/>
            <person name="Chen C."/>
            <person name="Cichocki N."/>
            <person name="Clum A."/>
            <person name="Culley D."/>
            <person name="Crous P.W."/>
            <person name="Fauchery L."/>
            <person name="Girlanda M."/>
            <person name="Hayes R.D."/>
            <person name="Keri Z."/>
            <person name="LaButti K."/>
            <person name="Lipzen A."/>
            <person name="Lombard V."/>
            <person name="Magnuson J."/>
            <person name="Maillard F."/>
            <person name="Murat C."/>
            <person name="Nolan M."/>
            <person name="Ohm R.A."/>
            <person name="Pangilinan J."/>
            <person name="Pereira M.F."/>
            <person name="Perotto S."/>
            <person name="Peter M."/>
            <person name="Pfister S."/>
            <person name="Riley R."/>
            <person name="Sitrit Y."/>
            <person name="Stielow J.B."/>
            <person name="Szollosi G."/>
            <person name="Zifcakova L."/>
            <person name="Stursova M."/>
            <person name="Spatafora J.W."/>
            <person name="Tedersoo L."/>
            <person name="Vaario L.M."/>
            <person name="Yamada A."/>
            <person name="Yan M."/>
            <person name="Wang P."/>
            <person name="Xu J."/>
            <person name="Bruns T."/>
            <person name="Baldrian P."/>
            <person name="Vilgalys R."/>
            <person name="Dunand C."/>
            <person name="Henrissat B."/>
            <person name="Grigoriev I.V."/>
            <person name="Hibbett D."/>
            <person name="Nagy L.G."/>
            <person name="Martin F.M."/>
        </authorList>
    </citation>
    <scope>NUCLEOTIDE SEQUENCE</scope>
    <source>
        <strain evidence="2">Prilba</strain>
    </source>
</reference>
<comment type="caution">
    <text evidence="2">The sequence shown here is derived from an EMBL/GenBank/DDBJ whole genome shotgun (WGS) entry which is preliminary data.</text>
</comment>